<accession>A0A1I5YLV6</accession>
<dbReference type="EMBL" id="FOXU01000003">
    <property type="protein sequence ID" value="SFQ45183.1"/>
    <property type="molecule type" value="Genomic_DNA"/>
</dbReference>
<keyword evidence="1" id="KW-0472">Membrane</keyword>
<keyword evidence="1" id="KW-0812">Transmembrane</keyword>
<dbReference type="OrthoDB" id="2905441at2"/>
<evidence type="ECO:0000256" key="1">
    <source>
        <dbReference type="SAM" id="Phobius"/>
    </source>
</evidence>
<protein>
    <recommendedName>
        <fullName evidence="4">PCZ2.2</fullName>
    </recommendedName>
</protein>
<organism evidence="2 3">
    <name type="scientific">Psychrobacillus psychrotolerans</name>
    <dbReference type="NCBI Taxonomy" id="126156"/>
    <lineage>
        <taxon>Bacteria</taxon>
        <taxon>Bacillati</taxon>
        <taxon>Bacillota</taxon>
        <taxon>Bacilli</taxon>
        <taxon>Bacillales</taxon>
        <taxon>Bacillaceae</taxon>
        <taxon>Psychrobacillus</taxon>
    </lineage>
</organism>
<evidence type="ECO:0000313" key="2">
    <source>
        <dbReference type="EMBL" id="SFQ45183.1"/>
    </source>
</evidence>
<reference evidence="3" key="1">
    <citation type="submission" date="2016-10" db="EMBL/GenBank/DDBJ databases">
        <authorList>
            <person name="Varghese N."/>
            <person name="Submissions S."/>
        </authorList>
    </citation>
    <scope>NUCLEOTIDE SEQUENCE [LARGE SCALE GENOMIC DNA]</scope>
    <source>
        <strain evidence="3">DSM 11706</strain>
    </source>
</reference>
<keyword evidence="3" id="KW-1185">Reference proteome</keyword>
<dbReference type="AlphaFoldDB" id="A0A1I5YLV6"/>
<evidence type="ECO:0000313" key="3">
    <source>
        <dbReference type="Proteomes" id="UP000198734"/>
    </source>
</evidence>
<proteinExistence type="predicted"/>
<evidence type="ECO:0008006" key="4">
    <source>
        <dbReference type="Google" id="ProtNLM"/>
    </source>
</evidence>
<feature type="transmembrane region" description="Helical" evidence="1">
    <location>
        <begin position="42"/>
        <end position="63"/>
    </location>
</feature>
<name>A0A1I5YLV6_9BACI</name>
<dbReference type="RefSeq" id="WP_093536839.1">
    <property type="nucleotide sequence ID" value="NZ_FOXU01000001.1"/>
</dbReference>
<keyword evidence="1" id="KW-1133">Transmembrane helix</keyword>
<gene>
    <name evidence="2" type="ORF">SAMN05421670_2095</name>
</gene>
<dbReference type="Proteomes" id="UP000198734">
    <property type="component" value="Unassembled WGS sequence"/>
</dbReference>
<feature type="transmembrane region" description="Helical" evidence="1">
    <location>
        <begin position="7"/>
        <end position="27"/>
    </location>
</feature>
<sequence>MELLVQAGFFLNPILAIVFCLNLVALIKKVSSDSNAGTSKNTFWMTISATYIIFSITWLLMFLL</sequence>